<dbReference type="SUPFAM" id="SSF52172">
    <property type="entry name" value="CheY-like"/>
    <property type="match status" value="1"/>
</dbReference>
<dbReference type="PRINTS" id="PR00344">
    <property type="entry name" value="BCTRLSENSOR"/>
</dbReference>
<keyword evidence="8" id="KW-1185">Reference proteome</keyword>
<dbReference type="Proteomes" id="UP000068164">
    <property type="component" value="Unassembled WGS sequence"/>
</dbReference>
<comment type="caution">
    <text evidence="7">The sequence shown here is derived from an EMBL/GenBank/DDBJ whole genome shotgun (WGS) entry which is preliminary data.</text>
</comment>
<dbReference type="SMART" id="SM00388">
    <property type="entry name" value="HisKA"/>
    <property type="match status" value="1"/>
</dbReference>
<dbReference type="SUPFAM" id="SSF55874">
    <property type="entry name" value="ATPase domain of HSP90 chaperone/DNA topoisomerase II/histidine kinase"/>
    <property type="match status" value="1"/>
</dbReference>
<feature type="domain" description="Histidine kinase" evidence="5">
    <location>
        <begin position="76"/>
        <end position="299"/>
    </location>
</feature>
<evidence type="ECO:0000259" key="6">
    <source>
        <dbReference type="PROSITE" id="PS50110"/>
    </source>
</evidence>
<evidence type="ECO:0000256" key="3">
    <source>
        <dbReference type="ARBA" id="ARBA00022553"/>
    </source>
</evidence>
<dbReference type="PROSITE" id="PS50109">
    <property type="entry name" value="HIS_KIN"/>
    <property type="match status" value="1"/>
</dbReference>
<feature type="domain" description="Response regulatory" evidence="6">
    <location>
        <begin position="321"/>
        <end position="432"/>
    </location>
</feature>
<dbReference type="EMBL" id="LNCD01000118">
    <property type="protein sequence ID" value="KWV45370.1"/>
    <property type="molecule type" value="Genomic_DNA"/>
</dbReference>
<dbReference type="EC" id="2.7.13.3" evidence="2"/>
<evidence type="ECO:0000313" key="8">
    <source>
        <dbReference type="Proteomes" id="UP000068164"/>
    </source>
</evidence>
<evidence type="ECO:0000256" key="1">
    <source>
        <dbReference type="ARBA" id="ARBA00000085"/>
    </source>
</evidence>
<comment type="caution">
    <text evidence="4">Lacks conserved residue(s) required for the propagation of feature annotation.</text>
</comment>
<dbReference type="PROSITE" id="PS50110">
    <property type="entry name" value="RESPONSE_REGULATORY"/>
    <property type="match status" value="1"/>
</dbReference>
<gene>
    <name evidence="7" type="ORF">AS026_15975</name>
</gene>
<dbReference type="AlphaFoldDB" id="A0A109JAJ0"/>
<reference evidence="7 8" key="1">
    <citation type="submission" date="2015-11" db="EMBL/GenBank/DDBJ databases">
        <title>Draft Genome Sequence of the Strain BR 10423 (Rhizobium sp.) isolated from nodules of Mimosa pudica.</title>
        <authorList>
            <person name="Barauna A.C."/>
            <person name="Zilli J.E."/>
            <person name="Simoes-Araujo J.L."/>
            <person name="Reis V.M."/>
            <person name="James E.K."/>
            <person name="Reis F.B.Jr."/>
            <person name="Rouws L.F."/>
            <person name="Passos S.R."/>
            <person name="Gois S.R."/>
        </authorList>
    </citation>
    <scope>NUCLEOTIDE SEQUENCE [LARGE SCALE GENOMIC DNA]</scope>
    <source>
        <strain evidence="7 8">BR10423</strain>
    </source>
</reference>
<dbReference type="InterPro" id="IPR036890">
    <property type="entry name" value="HATPase_C_sf"/>
</dbReference>
<dbReference type="InterPro" id="IPR036097">
    <property type="entry name" value="HisK_dim/P_sf"/>
</dbReference>
<dbReference type="InterPro" id="IPR011006">
    <property type="entry name" value="CheY-like_superfamily"/>
</dbReference>
<evidence type="ECO:0000256" key="4">
    <source>
        <dbReference type="PROSITE-ProRule" id="PRU00169"/>
    </source>
</evidence>
<keyword evidence="3" id="KW-0597">Phosphoprotein</keyword>
<dbReference type="SUPFAM" id="SSF47384">
    <property type="entry name" value="Homodimeric domain of signal transducing histidine kinase"/>
    <property type="match status" value="1"/>
</dbReference>
<dbReference type="Pfam" id="PF00512">
    <property type="entry name" value="HisKA"/>
    <property type="match status" value="1"/>
</dbReference>
<dbReference type="CDD" id="cd00082">
    <property type="entry name" value="HisKA"/>
    <property type="match status" value="1"/>
</dbReference>
<comment type="catalytic activity">
    <reaction evidence="1">
        <text>ATP + protein L-histidine = ADP + protein N-phospho-L-histidine.</text>
        <dbReference type="EC" id="2.7.13.3"/>
    </reaction>
</comment>
<evidence type="ECO:0000259" key="5">
    <source>
        <dbReference type="PROSITE" id="PS50109"/>
    </source>
</evidence>
<dbReference type="InterPro" id="IPR003661">
    <property type="entry name" value="HisK_dim/P_dom"/>
</dbReference>
<dbReference type="Gene3D" id="3.30.565.10">
    <property type="entry name" value="Histidine kinase-like ATPase, C-terminal domain"/>
    <property type="match status" value="1"/>
</dbReference>
<sequence>MLLAVRVSNQLIAVSCLGYDGHRPRFCSSEIQLLELATAWLCQYIDIQRKRTECNILKRRLEHAERLQAVGALVGEITHEFNNILGGILGYAETARTALRRSAVTRTYVDQIISSSHRARLIIDQILTLSRKVGRVAKPFSVVELVIEVAPLLRVALQRNIELNFKFVDKTSVIEGSPLDIQLILMNLCKNASQAIVADGQIDVIVGRAFVAQQKISAHDVMPAGEYVVLSVSDNGEGIPEDVLPHIYEPFFTARSRKGGTGLGLATVYSRVSELAGYIKVTSTVGQGTRFDIYLPSSSQEPVSLDTLFGRCKTPRGSGQIVALVEPDPILREVYENKIADLGYEPVGFEAFKELYNWMSKGEQADLVLVEQSSLPHSKSATALHAVFKTTSIIIGGNDLMMSASRDAMMTALFLPKPMSFSAMAYAIHMKIKTCECELPTIA</sequence>
<dbReference type="InterPro" id="IPR004358">
    <property type="entry name" value="Sig_transdc_His_kin-like_C"/>
</dbReference>
<dbReference type="InterPro" id="IPR001789">
    <property type="entry name" value="Sig_transdc_resp-reg_receiver"/>
</dbReference>
<evidence type="ECO:0000313" key="7">
    <source>
        <dbReference type="EMBL" id="KWV45370.1"/>
    </source>
</evidence>
<dbReference type="PANTHER" id="PTHR43065:SF42">
    <property type="entry name" value="TWO-COMPONENT SENSOR PPRA"/>
    <property type="match status" value="1"/>
</dbReference>
<dbReference type="InterPro" id="IPR005467">
    <property type="entry name" value="His_kinase_dom"/>
</dbReference>
<dbReference type="Pfam" id="PF02518">
    <property type="entry name" value="HATPase_c"/>
    <property type="match status" value="1"/>
</dbReference>
<organism evidence="7 8">
    <name type="scientific">Rhizobium altiplani</name>
    <dbReference type="NCBI Taxonomy" id="1864509"/>
    <lineage>
        <taxon>Bacteria</taxon>
        <taxon>Pseudomonadati</taxon>
        <taxon>Pseudomonadota</taxon>
        <taxon>Alphaproteobacteria</taxon>
        <taxon>Hyphomicrobiales</taxon>
        <taxon>Rhizobiaceae</taxon>
        <taxon>Rhizobium/Agrobacterium group</taxon>
        <taxon>Rhizobium</taxon>
    </lineage>
</organism>
<dbReference type="Gene3D" id="1.10.287.130">
    <property type="match status" value="1"/>
</dbReference>
<evidence type="ECO:0000256" key="2">
    <source>
        <dbReference type="ARBA" id="ARBA00012438"/>
    </source>
</evidence>
<dbReference type="GO" id="GO:0000155">
    <property type="term" value="F:phosphorelay sensor kinase activity"/>
    <property type="evidence" value="ECO:0007669"/>
    <property type="project" value="InterPro"/>
</dbReference>
<accession>A0A109JAJ0</accession>
<dbReference type="SMART" id="SM00387">
    <property type="entry name" value="HATPase_c"/>
    <property type="match status" value="1"/>
</dbReference>
<dbReference type="PANTHER" id="PTHR43065">
    <property type="entry name" value="SENSOR HISTIDINE KINASE"/>
    <property type="match status" value="1"/>
</dbReference>
<protein>
    <recommendedName>
        <fullName evidence="2">histidine kinase</fullName>
        <ecNumber evidence="2">2.7.13.3</ecNumber>
    </recommendedName>
</protein>
<dbReference type="InterPro" id="IPR003594">
    <property type="entry name" value="HATPase_dom"/>
</dbReference>
<name>A0A109JAJ0_9HYPH</name>
<proteinExistence type="predicted"/>